<dbReference type="InterPro" id="IPR000215">
    <property type="entry name" value="Serpin_fam"/>
</dbReference>
<evidence type="ECO:0000259" key="3">
    <source>
        <dbReference type="SMART" id="SM00093"/>
    </source>
</evidence>
<keyword evidence="2" id="KW-0732">Signal</keyword>
<sequence length="461" mass="51527">MMKRKRILAGLIAAVLLAVSGCGSGHLAAETESTEDGGYELAKAVYPEMAPYPDEAAFTDEKTGEWNQEKYLEAYDAWWKEKRALADLPEADGKDIAGFSKNSIRRFLLKNEGENKVYSPVNTYMALAMLAEVTDGESKQQILDLLEAGDLKTLRAHGENIWRLCYSDDGAVTSIPANSLWLRDGMEYNQNTLDLLAQHYYASSYRGEMGSEEYDRALQTWLNEQTGGLLKEQAEGIKMSPETVMALASTLYYRAKWQNEFREENTKEGYFYGPEGEIRCDFMNSSNFSNYYWAEDFAAVSLGLNESGRMWLVLPDEGVTVDKILEEDAVFELVNSRGEWENSKYLKVNLSLPKFDAASDISLTDGLKELGVQDVFDPQTADFSPLAQPADGFYLSQAQHAARVKIDEKGVEAAAYTVMQVSGADMPPEEEVDFVLDRPFFFMITSRTGLPLFAGIVNQPG</sequence>
<comment type="caution">
    <text evidence="4">The sequence shown here is derived from an EMBL/GenBank/DDBJ whole genome shotgun (WGS) entry which is preliminary data.</text>
</comment>
<protein>
    <recommendedName>
        <fullName evidence="3">Serpin domain-containing protein</fullName>
    </recommendedName>
</protein>
<accession>A0A9D1KFK3</accession>
<comment type="similarity">
    <text evidence="1">Belongs to the serpin family.</text>
</comment>
<feature type="signal peptide" evidence="2">
    <location>
        <begin position="1"/>
        <end position="28"/>
    </location>
</feature>
<dbReference type="PROSITE" id="PS51257">
    <property type="entry name" value="PROKAR_LIPOPROTEIN"/>
    <property type="match status" value="1"/>
</dbReference>
<dbReference type="SMART" id="SM00093">
    <property type="entry name" value="SERPIN"/>
    <property type="match status" value="1"/>
</dbReference>
<dbReference type="SUPFAM" id="SSF56574">
    <property type="entry name" value="Serpins"/>
    <property type="match status" value="1"/>
</dbReference>
<dbReference type="PANTHER" id="PTHR11461">
    <property type="entry name" value="SERINE PROTEASE INHIBITOR, SERPIN"/>
    <property type="match status" value="1"/>
</dbReference>
<dbReference type="PROSITE" id="PS00284">
    <property type="entry name" value="SERPIN"/>
    <property type="match status" value="1"/>
</dbReference>
<dbReference type="InterPro" id="IPR023796">
    <property type="entry name" value="Serpin_dom"/>
</dbReference>
<reference evidence="4" key="2">
    <citation type="journal article" date="2021" name="PeerJ">
        <title>Extensive microbial diversity within the chicken gut microbiome revealed by metagenomics and culture.</title>
        <authorList>
            <person name="Gilroy R."/>
            <person name="Ravi A."/>
            <person name="Getino M."/>
            <person name="Pursley I."/>
            <person name="Horton D.L."/>
            <person name="Alikhan N.F."/>
            <person name="Baker D."/>
            <person name="Gharbi K."/>
            <person name="Hall N."/>
            <person name="Watson M."/>
            <person name="Adriaenssens E.M."/>
            <person name="Foster-Nyarko E."/>
            <person name="Jarju S."/>
            <person name="Secka A."/>
            <person name="Antonio M."/>
            <person name="Oren A."/>
            <person name="Chaudhuri R.R."/>
            <person name="La Ragione R."/>
            <person name="Hildebrand F."/>
            <person name="Pallen M.J."/>
        </authorList>
    </citation>
    <scope>NUCLEOTIDE SEQUENCE</scope>
    <source>
        <strain evidence="4">CHK123-3438</strain>
    </source>
</reference>
<name>A0A9D1KFK3_9FIRM</name>
<dbReference type="EMBL" id="DVKS01000007">
    <property type="protein sequence ID" value="HIT40542.1"/>
    <property type="molecule type" value="Genomic_DNA"/>
</dbReference>
<dbReference type="Gene3D" id="2.30.39.10">
    <property type="entry name" value="Alpha-1-antitrypsin, domain 1"/>
    <property type="match status" value="1"/>
</dbReference>
<proteinExistence type="inferred from homology"/>
<dbReference type="Pfam" id="PF00079">
    <property type="entry name" value="Serpin"/>
    <property type="match status" value="1"/>
</dbReference>
<evidence type="ECO:0000313" key="4">
    <source>
        <dbReference type="EMBL" id="HIT40542.1"/>
    </source>
</evidence>
<evidence type="ECO:0000256" key="1">
    <source>
        <dbReference type="RuleBase" id="RU000411"/>
    </source>
</evidence>
<dbReference type="AlphaFoldDB" id="A0A9D1KFK3"/>
<dbReference type="GO" id="GO:0004867">
    <property type="term" value="F:serine-type endopeptidase inhibitor activity"/>
    <property type="evidence" value="ECO:0007669"/>
    <property type="project" value="InterPro"/>
</dbReference>
<dbReference type="InterPro" id="IPR042185">
    <property type="entry name" value="Serpin_sf_2"/>
</dbReference>
<feature type="chain" id="PRO_5039424286" description="Serpin domain-containing protein" evidence="2">
    <location>
        <begin position="29"/>
        <end position="461"/>
    </location>
</feature>
<dbReference type="GO" id="GO:0005615">
    <property type="term" value="C:extracellular space"/>
    <property type="evidence" value="ECO:0007669"/>
    <property type="project" value="InterPro"/>
</dbReference>
<feature type="domain" description="Serpin" evidence="3">
    <location>
        <begin position="102"/>
        <end position="460"/>
    </location>
</feature>
<dbReference type="InterPro" id="IPR036186">
    <property type="entry name" value="Serpin_sf"/>
</dbReference>
<dbReference type="Gene3D" id="3.30.497.10">
    <property type="entry name" value="Antithrombin, subunit I, domain 2"/>
    <property type="match status" value="1"/>
</dbReference>
<dbReference type="InterPro" id="IPR042178">
    <property type="entry name" value="Serpin_sf_1"/>
</dbReference>
<evidence type="ECO:0000256" key="2">
    <source>
        <dbReference type="SAM" id="SignalP"/>
    </source>
</evidence>
<reference evidence="4" key="1">
    <citation type="submission" date="2020-10" db="EMBL/GenBank/DDBJ databases">
        <authorList>
            <person name="Gilroy R."/>
        </authorList>
    </citation>
    <scope>NUCLEOTIDE SEQUENCE</scope>
    <source>
        <strain evidence="4">CHK123-3438</strain>
    </source>
</reference>
<dbReference type="InterPro" id="IPR023795">
    <property type="entry name" value="Serpin_CS"/>
</dbReference>
<dbReference type="PANTHER" id="PTHR11461:SF211">
    <property type="entry name" value="GH10112P-RELATED"/>
    <property type="match status" value="1"/>
</dbReference>
<evidence type="ECO:0000313" key="5">
    <source>
        <dbReference type="Proteomes" id="UP000886860"/>
    </source>
</evidence>
<dbReference type="Proteomes" id="UP000886860">
    <property type="component" value="Unassembled WGS sequence"/>
</dbReference>
<gene>
    <name evidence="4" type="ORF">IAB60_00325</name>
</gene>
<organism evidence="4 5">
    <name type="scientific">Candidatus Caccovicinus merdipullorum</name>
    <dbReference type="NCBI Taxonomy" id="2840724"/>
    <lineage>
        <taxon>Bacteria</taxon>
        <taxon>Bacillati</taxon>
        <taxon>Bacillota</taxon>
        <taxon>Clostridia</taxon>
        <taxon>Eubacteriales</taxon>
        <taxon>Candidatus Caccovicinus</taxon>
    </lineage>
</organism>